<dbReference type="HAMAP" id="MF_00291_B">
    <property type="entry name" value="Ribosomal_uS2_B"/>
    <property type="match status" value="1"/>
</dbReference>
<dbReference type="PRINTS" id="PR00395">
    <property type="entry name" value="RIBOSOMALS2"/>
</dbReference>
<comment type="similarity">
    <text evidence="1 5 6">Belongs to the universal ribosomal protein uS2 family.</text>
</comment>
<dbReference type="Proteomes" id="UP000006048">
    <property type="component" value="Chromosome"/>
</dbReference>
<dbReference type="InterPro" id="IPR001865">
    <property type="entry name" value="Ribosomal_uS2"/>
</dbReference>
<dbReference type="PATRIC" id="fig|869212.3.peg.439"/>
<evidence type="ECO:0000256" key="1">
    <source>
        <dbReference type="ARBA" id="ARBA00006242"/>
    </source>
</evidence>
<keyword evidence="3 5" id="KW-0687">Ribonucleoprotein</keyword>
<feature type="coiled-coil region" evidence="7">
    <location>
        <begin position="129"/>
        <end position="156"/>
    </location>
</feature>
<dbReference type="STRING" id="869212.Turpa_0463"/>
<dbReference type="NCBIfam" id="TIGR01011">
    <property type="entry name" value="rpsB_bact"/>
    <property type="match status" value="1"/>
</dbReference>
<name>I4B1G2_TURPD</name>
<accession>I4B1G2</accession>
<sequence>MATISMKSLLEAGVHFGHQTRRWNPKMKKYIFTARNGIHILNLQKTIVLAKDAYEAMRDLASKGGKVLFVGTKKQAQADIEKAATRCGQFYINNRWLGGLLTNFRTVKLSIQRLRKLEEAFATNTVHEIVKTKKEILQLDREIARLRKDLAGIRDMNELPDALFIVDPDREAIAVKEANTLGIPIFAMVDTNCNPDLIQYPIPANDDAIRAVALFLEIMANAVEEGKEGGEFAQVEIEEGESMDEHQLKSSMEKLDDLEEIESKYEEARG</sequence>
<dbReference type="Gene3D" id="1.10.287.610">
    <property type="entry name" value="Helix hairpin bin"/>
    <property type="match status" value="1"/>
</dbReference>
<reference evidence="9 10" key="1">
    <citation type="submission" date="2012-06" db="EMBL/GenBank/DDBJ databases">
        <title>The complete chromosome of genome of Turneriella parva DSM 21527.</title>
        <authorList>
            <consortium name="US DOE Joint Genome Institute (JGI-PGF)"/>
            <person name="Lucas S."/>
            <person name="Han J."/>
            <person name="Lapidus A."/>
            <person name="Bruce D."/>
            <person name="Goodwin L."/>
            <person name="Pitluck S."/>
            <person name="Peters L."/>
            <person name="Kyrpides N."/>
            <person name="Mavromatis K."/>
            <person name="Ivanova N."/>
            <person name="Mikhailova N."/>
            <person name="Chertkov O."/>
            <person name="Detter J.C."/>
            <person name="Tapia R."/>
            <person name="Han C."/>
            <person name="Land M."/>
            <person name="Hauser L."/>
            <person name="Markowitz V."/>
            <person name="Cheng J.-F."/>
            <person name="Hugenholtz P."/>
            <person name="Woyke T."/>
            <person name="Wu D."/>
            <person name="Gronow S."/>
            <person name="Wellnitz S."/>
            <person name="Brambilla E."/>
            <person name="Klenk H.-P."/>
            <person name="Eisen J.A."/>
        </authorList>
    </citation>
    <scope>NUCLEOTIDE SEQUENCE [LARGE SCALE GENOMIC DNA]</scope>
    <source>
        <strain evidence="10">ATCC BAA-1111 / DSM 21527 / NCTC 11395 / H</strain>
    </source>
</reference>
<dbReference type="EMBL" id="CP002959">
    <property type="protein sequence ID" value="AFM11119.1"/>
    <property type="molecule type" value="Genomic_DNA"/>
</dbReference>
<evidence type="ECO:0000313" key="10">
    <source>
        <dbReference type="Proteomes" id="UP000006048"/>
    </source>
</evidence>
<evidence type="ECO:0000256" key="3">
    <source>
        <dbReference type="ARBA" id="ARBA00023274"/>
    </source>
</evidence>
<dbReference type="Pfam" id="PF00318">
    <property type="entry name" value="Ribosomal_S2"/>
    <property type="match status" value="1"/>
</dbReference>
<evidence type="ECO:0000256" key="2">
    <source>
        <dbReference type="ARBA" id="ARBA00022980"/>
    </source>
</evidence>
<dbReference type="PANTHER" id="PTHR12534:SF0">
    <property type="entry name" value="SMALL RIBOSOMAL SUBUNIT PROTEIN US2M"/>
    <property type="match status" value="1"/>
</dbReference>
<keyword evidence="7" id="KW-0175">Coiled coil</keyword>
<evidence type="ECO:0000256" key="4">
    <source>
        <dbReference type="ARBA" id="ARBA00035256"/>
    </source>
</evidence>
<proteinExistence type="inferred from homology"/>
<dbReference type="GO" id="GO:0006412">
    <property type="term" value="P:translation"/>
    <property type="evidence" value="ECO:0007669"/>
    <property type="project" value="UniProtKB-UniRule"/>
</dbReference>
<protein>
    <recommendedName>
        <fullName evidence="4 5">Small ribosomal subunit protein uS2</fullName>
    </recommendedName>
</protein>
<dbReference type="SUPFAM" id="SSF52313">
    <property type="entry name" value="Ribosomal protein S2"/>
    <property type="match status" value="1"/>
</dbReference>
<evidence type="ECO:0000256" key="8">
    <source>
        <dbReference type="SAM" id="MobiDB-lite"/>
    </source>
</evidence>
<feature type="compositionally biased region" description="Basic and acidic residues" evidence="8">
    <location>
        <begin position="243"/>
        <end position="270"/>
    </location>
</feature>
<dbReference type="PROSITE" id="PS00962">
    <property type="entry name" value="RIBOSOMAL_S2_1"/>
    <property type="match status" value="1"/>
</dbReference>
<dbReference type="FunFam" id="1.10.287.610:FF:000001">
    <property type="entry name" value="30S ribosomal protein S2"/>
    <property type="match status" value="1"/>
</dbReference>
<dbReference type="RefSeq" id="WP_014801639.1">
    <property type="nucleotide sequence ID" value="NC_018020.1"/>
</dbReference>
<dbReference type="InterPro" id="IPR018130">
    <property type="entry name" value="Ribosomal_uS2_CS"/>
</dbReference>
<dbReference type="PROSITE" id="PS00963">
    <property type="entry name" value="RIBOSOMAL_S2_2"/>
    <property type="match status" value="1"/>
</dbReference>
<dbReference type="GO" id="GO:0003735">
    <property type="term" value="F:structural constituent of ribosome"/>
    <property type="evidence" value="ECO:0007669"/>
    <property type="project" value="InterPro"/>
</dbReference>
<gene>
    <name evidence="5" type="primary">rpsB</name>
    <name evidence="9" type="ordered locus">Turpa_0463</name>
</gene>
<evidence type="ECO:0000313" key="9">
    <source>
        <dbReference type="EMBL" id="AFM11119.1"/>
    </source>
</evidence>
<dbReference type="GO" id="GO:0022627">
    <property type="term" value="C:cytosolic small ribosomal subunit"/>
    <property type="evidence" value="ECO:0007669"/>
    <property type="project" value="TreeGrafter"/>
</dbReference>
<dbReference type="InterPro" id="IPR023591">
    <property type="entry name" value="Ribosomal_uS2_flav_dom_sf"/>
</dbReference>
<dbReference type="KEGG" id="tpx:Turpa_0463"/>
<dbReference type="HOGENOM" id="CLU_040318_1_2_12"/>
<feature type="region of interest" description="Disordered" evidence="8">
    <location>
        <begin position="238"/>
        <end position="270"/>
    </location>
</feature>
<dbReference type="AlphaFoldDB" id="I4B1G2"/>
<evidence type="ECO:0000256" key="7">
    <source>
        <dbReference type="SAM" id="Coils"/>
    </source>
</evidence>
<keyword evidence="2 5" id="KW-0689">Ribosomal protein</keyword>
<dbReference type="Gene3D" id="3.40.50.10490">
    <property type="entry name" value="Glucose-6-phosphate isomerase like protein, domain 1"/>
    <property type="match status" value="1"/>
</dbReference>
<organism evidence="9 10">
    <name type="scientific">Turneriella parva (strain ATCC BAA-1111 / DSM 21527 / NCTC 11395 / H)</name>
    <name type="common">Leptospira parva</name>
    <dbReference type="NCBI Taxonomy" id="869212"/>
    <lineage>
        <taxon>Bacteria</taxon>
        <taxon>Pseudomonadati</taxon>
        <taxon>Spirochaetota</taxon>
        <taxon>Spirochaetia</taxon>
        <taxon>Leptospirales</taxon>
        <taxon>Leptospiraceae</taxon>
        <taxon>Turneriella</taxon>
    </lineage>
</organism>
<evidence type="ECO:0000256" key="6">
    <source>
        <dbReference type="RuleBase" id="RU003631"/>
    </source>
</evidence>
<dbReference type="InterPro" id="IPR005706">
    <property type="entry name" value="Ribosomal_uS2_bac/mit/plastid"/>
</dbReference>
<dbReference type="PANTHER" id="PTHR12534">
    <property type="entry name" value="30S RIBOSOMAL PROTEIN S2 PROKARYOTIC AND ORGANELLAR"/>
    <property type="match status" value="1"/>
</dbReference>
<keyword evidence="10" id="KW-1185">Reference proteome</keyword>
<dbReference type="OrthoDB" id="9808036at2"/>
<dbReference type="CDD" id="cd01425">
    <property type="entry name" value="RPS2"/>
    <property type="match status" value="1"/>
</dbReference>
<evidence type="ECO:0000256" key="5">
    <source>
        <dbReference type="HAMAP-Rule" id="MF_00291"/>
    </source>
</evidence>